<gene>
    <name evidence="17 21" type="primary">TAZ</name>
</gene>
<evidence type="ECO:0000256" key="12">
    <source>
        <dbReference type="ARBA" id="ARBA00047906"/>
    </source>
</evidence>
<evidence type="ECO:0000256" key="7">
    <source>
        <dbReference type="ARBA" id="ARBA00023128"/>
    </source>
</evidence>
<keyword evidence="20" id="KW-1185">Reference proteome</keyword>
<dbReference type="PANTHER" id="PTHR12497:SF0">
    <property type="entry name" value="TAFAZZIN"/>
    <property type="match status" value="1"/>
</dbReference>
<evidence type="ECO:0000256" key="18">
    <source>
        <dbReference type="SAM" id="MobiDB-lite"/>
    </source>
</evidence>
<dbReference type="CTD" id="6901"/>
<dbReference type="Proteomes" id="UP000245341">
    <property type="component" value="Unplaced"/>
</dbReference>
<evidence type="ECO:0000256" key="9">
    <source>
        <dbReference type="ARBA" id="ARBA00023315"/>
    </source>
</evidence>
<keyword evidence="7" id="KW-0496">Mitochondrion</keyword>
<dbReference type="GeneID" id="102745785"/>
<keyword evidence="8 17" id="KW-0472">Membrane</keyword>
<keyword evidence="6" id="KW-0443">Lipid metabolism</keyword>
<evidence type="ECO:0000256" key="14">
    <source>
        <dbReference type="ARBA" id="ARBA00048751"/>
    </source>
</evidence>
<dbReference type="PROSITE" id="PS51257">
    <property type="entry name" value="PROKAR_LIPOPROTEIN"/>
    <property type="match status" value="1"/>
</dbReference>
<keyword evidence="5" id="KW-0999">Mitochondrion inner membrane</keyword>
<comment type="similarity">
    <text evidence="2 17">Belongs to the taffazin family.</text>
</comment>
<dbReference type="GO" id="GO:0007007">
    <property type="term" value="P:inner mitochondrial membrane organization"/>
    <property type="evidence" value="ECO:0007669"/>
    <property type="project" value="TreeGrafter"/>
</dbReference>
<evidence type="ECO:0000256" key="3">
    <source>
        <dbReference type="ARBA" id="ARBA00022679"/>
    </source>
</evidence>
<comment type="subcellular location">
    <subcellularLocation>
        <location evidence="1">Mitochondrion inner membrane</location>
        <topology evidence="1">Peripheral membrane protein</topology>
        <orientation evidence="1">Intermembrane side</orientation>
    </subcellularLocation>
    <subcellularLocation>
        <location evidence="10">Mitochondrion outer membrane</location>
        <topology evidence="10">Peripheral membrane protein</topology>
        <orientation evidence="10">Intermembrane side</orientation>
    </subcellularLocation>
</comment>
<keyword evidence="17" id="KW-1133">Transmembrane helix</keyword>
<organism evidence="20 21">
    <name type="scientific">Leptonychotes weddellii</name>
    <name type="common">Weddell seal</name>
    <name type="synonym">Otaria weddellii</name>
    <dbReference type="NCBI Taxonomy" id="9713"/>
    <lineage>
        <taxon>Eukaryota</taxon>
        <taxon>Metazoa</taxon>
        <taxon>Chordata</taxon>
        <taxon>Craniata</taxon>
        <taxon>Vertebrata</taxon>
        <taxon>Euteleostomi</taxon>
        <taxon>Mammalia</taxon>
        <taxon>Eutheria</taxon>
        <taxon>Laurasiatheria</taxon>
        <taxon>Carnivora</taxon>
        <taxon>Caniformia</taxon>
        <taxon>Pinnipedia</taxon>
        <taxon>Phocidae</taxon>
        <taxon>Monachinae</taxon>
        <taxon>Lobodontini</taxon>
        <taxon>Leptonychotes</taxon>
    </lineage>
</organism>
<evidence type="ECO:0000256" key="8">
    <source>
        <dbReference type="ARBA" id="ARBA00023136"/>
    </source>
</evidence>
<comment type="catalytic activity">
    <reaction evidence="13">
        <text>1-hexadecanoyl-2-(9Z,12Z-octadecadienoyl)-sn-glycero-3-phosphocholine + 1-hexadecanoyl-sn-glycero-3-phosphocholine = 2-(9Z,12Z-octadecadienoyl)-sn-glycero-3-phosphocholine + 1,2-dihexadecanoyl-sn-glycero-3-phosphocholine</text>
        <dbReference type="Rhea" id="RHEA:68988"/>
        <dbReference type="ChEBI" id="CHEBI:72998"/>
        <dbReference type="ChEBI" id="CHEBI:72999"/>
        <dbReference type="ChEBI" id="CHEBI:73002"/>
        <dbReference type="ChEBI" id="CHEBI:76084"/>
    </reaction>
    <physiologicalReaction direction="left-to-right" evidence="13">
        <dbReference type="Rhea" id="RHEA:68989"/>
    </physiologicalReaction>
    <physiologicalReaction direction="right-to-left" evidence="13">
        <dbReference type="Rhea" id="RHEA:68990"/>
    </physiologicalReaction>
</comment>
<evidence type="ECO:0000256" key="10">
    <source>
        <dbReference type="ARBA" id="ARBA00024323"/>
    </source>
</evidence>
<evidence type="ECO:0000256" key="5">
    <source>
        <dbReference type="ARBA" id="ARBA00022792"/>
    </source>
</evidence>
<accession>A0A7F8RCK6</accession>
<evidence type="ECO:0000313" key="20">
    <source>
        <dbReference type="Proteomes" id="UP000245341"/>
    </source>
</evidence>
<dbReference type="GO" id="GO:0005741">
    <property type="term" value="C:mitochondrial outer membrane"/>
    <property type="evidence" value="ECO:0007669"/>
    <property type="project" value="UniProtKB-SubCell"/>
</dbReference>
<dbReference type="GO" id="GO:0047184">
    <property type="term" value="F:1-acylglycerophosphocholine O-acyltransferase activity"/>
    <property type="evidence" value="ECO:0007669"/>
    <property type="project" value="TreeGrafter"/>
</dbReference>
<evidence type="ECO:0000256" key="17">
    <source>
        <dbReference type="RuleBase" id="RU365062"/>
    </source>
</evidence>
<proteinExistence type="inferred from homology"/>
<comment type="catalytic activity">
    <reaction evidence="14">
        <text>a 1-acyl-sn-glycero-3-phosphate + a 1,2-diacyl-sn-glycero-3-phospho-(1'-sn-glycerol) = 1-acyl-sn-glycero-3-phospho-(1'-sn-glycerol) + a 1,2-diacyl-sn-glycero-3-phosphate</text>
        <dbReference type="Rhea" id="RHEA:67748"/>
        <dbReference type="ChEBI" id="CHEBI:57970"/>
        <dbReference type="ChEBI" id="CHEBI:58608"/>
        <dbReference type="ChEBI" id="CHEBI:64716"/>
        <dbReference type="ChEBI" id="CHEBI:64840"/>
    </reaction>
    <physiologicalReaction direction="left-to-right" evidence="14">
        <dbReference type="Rhea" id="RHEA:67749"/>
    </physiologicalReaction>
    <physiologicalReaction direction="right-to-left" evidence="14">
        <dbReference type="Rhea" id="RHEA:67750"/>
    </physiologicalReaction>
</comment>
<evidence type="ECO:0000256" key="4">
    <source>
        <dbReference type="ARBA" id="ARBA00022787"/>
    </source>
</evidence>
<evidence type="ECO:0000256" key="6">
    <source>
        <dbReference type="ARBA" id="ARBA00023098"/>
    </source>
</evidence>
<feature type="domain" description="Phospholipid/glycerol acyltransferase" evidence="19">
    <location>
        <begin position="42"/>
        <end position="133"/>
    </location>
</feature>
<feature type="region of interest" description="Disordered" evidence="18">
    <location>
        <begin position="204"/>
        <end position="225"/>
    </location>
</feature>
<evidence type="ECO:0000313" key="21">
    <source>
        <dbReference type="RefSeq" id="XP_030890403.1"/>
    </source>
</evidence>
<evidence type="ECO:0000256" key="13">
    <source>
        <dbReference type="ARBA" id="ARBA00048255"/>
    </source>
</evidence>
<dbReference type="Pfam" id="PF01553">
    <property type="entry name" value="Acyltransferase"/>
    <property type="match status" value="1"/>
</dbReference>
<evidence type="ECO:0000256" key="11">
    <source>
        <dbReference type="ARBA" id="ARBA00024371"/>
    </source>
</evidence>
<dbReference type="GO" id="GO:0005743">
    <property type="term" value="C:mitochondrial inner membrane"/>
    <property type="evidence" value="ECO:0007669"/>
    <property type="project" value="UniProtKB-SubCell"/>
</dbReference>
<feature type="transmembrane region" description="Helical" evidence="17">
    <location>
        <begin position="15"/>
        <end position="34"/>
    </location>
</feature>
<protein>
    <recommendedName>
        <fullName evidence="17">Tafazzin family protein</fullName>
    </recommendedName>
</protein>
<keyword evidence="4" id="KW-1000">Mitochondrion outer membrane</keyword>
<sequence>MPLRVKWPFPAVPPFTWTLASSVVMGLVGTYSCFWTKYMNHLTVHNKEVLYELIENRGPATPLITVSNHQSCMDDPHLWGILKLRHIWNLKLMRWTPAAADICFTKELHSRFFSLGKCVPVCRVQYFLGGVRKERHSRHRNHMPGTEEIVSTGLPVESQHIALGICICVVANCQATWVQCHGLQVSPRRWRLPEGNGLHFGKAQPRGLGAHLPRRNRTPHCRVSSQPRHSATVACRPPYFPRFGQKITVLIGKPFSALPVLERLRAENKSAAWGPQAGPNPGLQAEEQPFATSGTQLNGACSKGPRPCHLPTGRGSPTALSFPPPWHHLSPMGPGFSCFVTSKAFVLCLTSGFLIGVGMGGGCWTGRLGP</sequence>
<dbReference type="GO" id="GO:0035965">
    <property type="term" value="P:cardiolipin acyl-chain remodeling"/>
    <property type="evidence" value="ECO:0007669"/>
    <property type="project" value="TreeGrafter"/>
</dbReference>
<dbReference type="AlphaFoldDB" id="A0A7F8RCK6"/>
<dbReference type="InterPro" id="IPR002123">
    <property type="entry name" value="Plipid/glycerol_acylTrfase"/>
</dbReference>
<comment type="catalytic activity">
    <reaction evidence="12">
        <text>1'-[1,2-diacyl-sn-glycero-3-phospho],3'-[1-acyl-sn-glycero-3-phospho]-glycerol + a 1,2-diacyl-sn-glycero-3-phosphocholine = a cardiolipin + a 1-acyl-sn-glycero-3-phosphocholine</text>
        <dbReference type="Rhea" id="RHEA:33731"/>
        <dbReference type="ChEBI" id="CHEBI:57643"/>
        <dbReference type="ChEBI" id="CHEBI:58168"/>
        <dbReference type="ChEBI" id="CHEBI:62237"/>
        <dbReference type="ChEBI" id="CHEBI:64743"/>
    </reaction>
    <physiologicalReaction direction="left-to-right" evidence="12">
        <dbReference type="Rhea" id="RHEA:33732"/>
    </physiologicalReaction>
    <physiologicalReaction direction="right-to-left" evidence="12">
        <dbReference type="Rhea" id="RHEA:33733"/>
    </physiologicalReaction>
</comment>
<dbReference type="SUPFAM" id="SSF69593">
    <property type="entry name" value="Glycerol-3-phosphate (1)-acyltransferase"/>
    <property type="match status" value="1"/>
</dbReference>
<reference evidence="21" key="1">
    <citation type="submission" date="2025-08" db="UniProtKB">
        <authorList>
            <consortium name="RefSeq"/>
        </authorList>
    </citation>
    <scope>IDENTIFICATION</scope>
    <source>
        <tissue evidence="21">Liver</tissue>
    </source>
</reference>
<evidence type="ECO:0000256" key="16">
    <source>
        <dbReference type="ARBA" id="ARBA00049543"/>
    </source>
</evidence>
<evidence type="ECO:0000259" key="19">
    <source>
        <dbReference type="Pfam" id="PF01553"/>
    </source>
</evidence>
<keyword evidence="9" id="KW-0012">Acyltransferase</keyword>
<comment type="catalytic activity">
    <reaction evidence="15">
        <text>1-hexadecanoyl-2-(9Z,12Z-octadecadienoyl)-sn-glycero-3-phospho-(1'-sn-glycerol) + 1-(9Z-octadecenoyl)-sn-glycero-3-phosphate = 1-(9Z)-octadecenoyl-2-(9Z,12Z)-octadecadienoyl-sn-glycero-3-phosphate + 1-hexadecanoyl-sn-glycero-3-phospho-(1'-sn-glycerol)</text>
        <dbReference type="Rhea" id="RHEA:67752"/>
        <dbReference type="ChEBI" id="CHEBI:72840"/>
        <dbReference type="ChEBI" id="CHEBI:74544"/>
        <dbReference type="ChEBI" id="CHEBI:74563"/>
        <dbReference type="ChEBI" id="CHEBI:75158"/>
    </reaction>
    <physiologicalReaction direction="left-to-right" evidence="15">
        <dbReference type="Rhea" id="RHEA:67753"/>
    </physiologicalReaction>
    <physiologicalReaction direction="right-to-left" evidence="15">
        <dbReference type="Rhea" id="RHEA:67754"/>
    </physiologicalReaction>
</comment>
<dbReference type="InterPro" id="IPR000872">
    <property type="entry name" value="Tafazzin"/>
</dbReference>
<comment type="subunit">
    <text evidence="11">Associates with multiple protein complexes.</text>
</comment>
<dbReference type="PANTHER" id="PTHR12497">
    <property type="entry name" value="TAZ PROTEIN TAFAZZIN"/>
    <property type="match status" value="1"/>
</dbReference>
<keyword evidence="17" id="KW-0812">Transmembrane</keyword>
<dbReference type="RefSeq" id="XP_030890403.1">
    <property type="nucleotide sequence ID" value="XM_031034543.1"/>
</dbReference>
<comment type="function">
    <text evidence="17">Acyltransferase which is required to remodel newly synthesized phospholipid cardiolipin, a key component of the mitochondrial inner membrane. Required for the initiation of mitophagy. Required to ensure progression of spermatocytes through meiosis.</text>
</comment>
<comment type="catalytic activity">
    <reaction evidence="16">
        <text>1,2-di-(9Z-octadecenoyl)-sn-glycero-3-phosphocholine + 1-hexadecanoyl-sn-glycero-3-phosphocholine = 1-hexadecanoyl-2-(9Z-octadecenoyl)-sn-glycero-3-phosphocholine + 1-(9Z-octadecenoyl)-sn-glycero-3-phosphocholine</text>
        <dbReference type="Rhea" id="RHEA:43816"/>
        <dbReference type="ChEBI" id="CHEBI:28610"/>
        <dbReference type="ChEBI" id="CHEBI:72998"/>
        <dbReference type="ChEBI" id="CHEBI:73001"/>
        <dbReference type="ChEBI" id="CHEBI:74669"/>
    </reaction>
    <physiologicalReaction direction="left-to-right" evidence="16">
        <dbReference type="Rhea" id="RHEA:43817"/>
    </physiologicalReaction>
    <physiologicalReaction direction="right-to-left" evidence="16">
        <dbReference type="Rhea" id="RHEA:43818"/>
    </physiologicalReaction>
</comment>
<evidence type="ECO:0000256" key="1">
    <source>
        <dbReference type="ARBA" id="ARBA00004137"/>
    </source>
</evidence>
<dbReference type="PRINTS" id="PR00979">
    <property type="entry name" value="TAFAZZIN"/>
</dbReference>
<name>A0A7F8RCK6_LEPWE</name>
<evidence type="ECO:0000256" key="2">
    <source>
        <dbReference type="ARBA" id="ARBA00010524"/>
    </source>
</evidence>
<keyword evidence="3" id="KW-0808">Transferase</keyword>
<evidence type="ECO:0000256" key="15">
    <source>
        <dbReference type="ARBA" id="ARBA00048978"/>
    </source>
</evidence>